<gene>
    <name evidence="1" type="ORF">F8251_00940</name>
</gene>
<protein>
    <submittedName>
        <fullName evidence="1">Uncharacterized protein</fullName>
    </submittedName>
</protein>
<organism evidence="1 2">
    <name type="scientific">Lactobacillus crispatus</name>
    <dbReference type="NCBI Taxonomy" id="47770"/>
    <lineage>
        <taxon>Bacteria</taxon>
        <taxon>Bacillati</taxon>
        <taxon>Bacillota</taxon>
        <taxon>Bacilli</taxon>
        <taxon>Lactobacillales</taxon>
        <taxon>Lactobacillaceae</taxon>
        <taxon>Lactobacillus</taxon>
    </lineage>
</organism>
<name>A0A6A1Z8X4_9LACO</name>
<reference evidence="1 2" key="1">
    <citation type="submission" date="2019-09" db="EMBL/GenBank/DDBJ databases">
        <title>Investigation of probiotic properties of different lactic acid bacteria.</title>
        <authorList>
            <person name="Jaomanjaka F."/>
            <person name="Blanc P."/>
        </authorList>
    </citation>
    <scope>NUCLEOTIDE SEQUENCE [LARGE SCALE GENOMIC DNA]</scope>
    <source>
        <strain evidence="1 2">BIO6272</strain>
    </source>
</reference>
<dbReference type="RefSeq" id="WP_151495056.1">
    <property type="nucleotide sequence ID" value="NZ_JBBOJP010000049.1"/>
</dbReference>
<evidence type="ECO:0000313" key="2">
    <source>
        <dbReference type="Proteomes" id="UP000430323"/>
    </source>
</evidence>
<comment type="caution">
    <text evidence="1">The sequence shown here is derived from an EMBL/GenBank/DDBJ whole genome shotgun (WGS) entry which is preliminary data.</text>
</comment>
<dbReference type="Proteomes" id="UP000430323">
    <property type="component" value="Unassembled WGS sequence"/>
</dbReference>
<sequence length="103" mass="12348">MTIKELYRKLKEKDKNYIVTENQWGTAFTIYYKEKGYKLLHVDFSELVQLYGWNLKLEGLTFRKELIDLVIYPLQLIKKLDEPLCTDEMPLLDGFNGEREVRL</sequence>
<dbReference type="AlphaFoldDB" id="A0A6A1Z8X4"/>
<dbReference type="EMBL" id="WBOB01000002">
    <property type="protein sequence ID" value="KAB1978294.1"/>
    <property type="molecule type" value="Genomic_DNA"/>
</dbReference>
<evidence type="ECO:0000313" key="1">
    <source>
        <dbReference type="EMBL" id="KAB1978294.1"/>
    </source>
</evidence>
<accession>A0A6A1Z8X4</accession>
<proteinExistence type="predicted"/>